<comment type="catalytic activity">
    <reaction evidence="16">
        <text>N(6),N(6),N(6)-trimethyl-L-lysyl(9)-[histone H3] + 2 2-oxoglutarate + 2 O2 = N(6)-methyl-L-lysyl(9)-[histone H3] + 2 formaldehyde + 2 succinate + 2 CO2</text>
        <dbReference type="Rhea" id="RHEA:60200"/>
        <dbReference type="Rhea" id="RHEA-COMP:15538"/>
        <dbReference type="Rhea" id="RHEA-COMP:15542"/>
        <dbReference type="ChEBI" id="CHEBI:15379"/>
        <dbReference type="ChEBI" id="CHEBI:16526"/>
        <dbReference type="ChEBI" id="CHEBI:16810"/>
        <dbReference type="ChEBI" id="CHEBI:16842"/>
        <dbReference type="ChEBI" id="CHEBI:30031"/>
        <dbReference type="ChEBI" id="CHEBI:61929"/>
        <dbReference type="ChEBI" id="CHEBI:61961"/>
        <dbReference type="EC" id="1.14.11.66"/>
    </reaction>
</comment>
<evidence type="ECO:0000313" key="19">
    <source>
        <dbReference type="Proteomes" id="UP000261620"/>
    </source>
</evidence>
<feature type="domain" description="PHD-type" evidence="17">
    <location>
        <begin position="1"/>
        <end position="32"/>
    </location>
</feature>
<dbReference type="PANTHER" id="PTHR10694">
    <property type="entry name" value="LYSINE-SPECIFIC DEMETHYLASE"/>
    <property type="match status" value="1"/>
</dbReference>
<keyword evidence="12" id="KW-0408">Iron</keyword>
<evidence type="ECO:0000256" key="16">
    <source>
        <dbReference type="ARBA" id="ARBA00049349"/>
    </source>
</evidence>
<keyword evidence="6" id="KW-0677">Repeat</keyword>
<keyword evidence="10" id="KW-0223">Dioxygenase</keyword>
<dbReference type="InterPro" id="IPR002999">
    <property type="entry name" value="Tudor"/>
</dbReference>
<evidence type="ECO:0000256" key="2">
    <source>
        <dbReference type="ARBA" id="ARBA00004123"/>
    </source>
</evidence>
<evidence type="ECO:0000313" key="18">
    <source>
        <dbReference type="Ensembl" id="ENSMMOP00000007997.1"/>
    </source>
</evidence>
<keyword evidence="5" id="KW-0479">Metal-binding</keyword>
<evidence type="ECO:0000256" key="1">
    <source>
        <dbReference type="ARBA" id="ARBA00001954"/>
    </source>
</evidence>
<keyword evidence="11" id="KW-0560">Oxidoreductase</keyword>
<dbReference type="InterPro" id="IPR047481">
    <property type="entry name" value="Tudor_KDM4A_rpt2"/>
</dbReference>
<dbReference type="GO" id="GO:0005634">
    <property type="term" value="C:nucleus"/>
    <property type="evidence" value="ECO:0007669"/>
    <property type="project" value="UniProtKB-SubCell"/>
</dbReference>
<evidence type="ECO:0000256" key="15">
    <source>
        <dbReference type="ARBA" id="ARBA00023242"/>
    </source>
</evidence>
<evidence type="ECO:0000256" key="3">
    <source>
        <dbReference type="ARBA" id="ARBA00009711"/>
    </source>
</evidence>
<dbReference type="EC" id="1.14.11.66" evidence="4"/>
<reference evidence="18" key="2">
    <citation type="submission" date="2025-09" db="UniProtKB">
        <authorList>
            <consortium name="Ensembl"/>
        </authorList>
    </citation>
    <scope>IDENTIFICATION</scope>
</reference>
<evidence type="ECO:0000256" key="11">
    <source>
        <dbReference type="ARBA" id="ARBA00023002"/>
    </source>
</evidence>
<evidence type="ECO:0000256" key="12">
    <source>
        <dbReference type="ARBA" id="ARBA00023004"/>
    </source>
</evidence>
<dbReference type="Pfam" id="PF18104">
    <property type="entry name" value="Tudor_2"/>
    <property type="match status" value="2"/>
</dbReference>
<reference evidence="18" key="1">
    <citation type="submission" date="2025-08" db="UniProtKB">
        <authorList>
            <consortium name="Ensembl"/>
        </authorList>
    </citation>
    <scope>IDENTIFICATION</scope>
</reference>
<comment type="similarity">
    <text evidence="3">Belongs to the JHDM3 histone demethylase family.</text>
</comment>
<dbReference type="Ensembl" id="ENSMMOT00000008146.1">
    <property type="protein sequence ID" value="ENSMMOP00000007997.1"/>
    <property type="gene ID" value="ENSMMOG00000006210.1"/>
</dbReference>
<comment type="cofactor">
    <cofactor evidence="1">
        <name>Fe(2+)</name>
        <dbReference type="ChEBI" id="CHEBI:29033"/>
    </cofactor>
</comment>
<evidence type="ECO:0000256" key="10">
    <source>
        <dbReference type="ARBA" id="ARBA00022964"/>
    </source>
</evidence>
<dbReference type="PANTHER" id="PTHR10694:SF119">
    <property type="entry name" value="LYSINE-SPECIFIC DEMETHYLASE 4A"/>
    <property type="match status" value="1"/>
</dbReference>
<dbReference type="FunFam" id="3.10.330.70:FF:000001">
    <property type="entry name" value="Putative lysine-specific demethylase 4a"/>
    <property type="match status" value="1"/>
</dbReference>
<dbReference type="Gene3D" id="3.10.330.70">
    <property type="match status" value="1"/>
</dbReference>
<dbReference type="SMART" id="SM00333">
    <property type="entry name" value="TUDOR"/>
    <property type="match status" value="2"/>
</dbReference>
<dbReference type="CDD" id="cd20466">
    <property type="entry name" value="Tudor_JMJD2A_rpt2"/>
    <property type="match status" value="1"/>
</dbReference>
<evidence type="ECO:0000256" key="7">
    <source>
        <dbReference type="ARBA" id="ARBA00022771"/>
    </source>
</evidence>
<dbReference type="InterPro" id="IPR034732">
    <property type="entry name" value="EPHD"/>
</dbReference>
<dbReference type="AlphaFoldDB" id="A0A3Q3W820"/>
<dbReference type="Proteomes" id="UP000261620">
    <property type="component" value="Unplaced"/>
</dbReference>
<organism evidence="18 19">
    <name type="scientific">Mola mola</name>
    <name type="common">Ocean sunfish</name>
    <name type="synonym">Tetraodon mola</name>
    <dbReference type="NCBI Taxonomy" id="94237"/>
    <lineage>
        <taxon>Eukaryota</taxon>
        <taxon>Metazoa</taxon>
        <taxon>Chordata</taxon>
        <taxon>Craniata</taxon>
        <taxon>Vertebrata</taxon>
        <taxon>Euteleostomi</taxon>
        <taxon>Actinopterygii</taxon>
        <taxon>Neopterygii</taxon>
        <taxon>Teleostei</taxon>
        <taxon>Neoteleostei</taxon>
        <taxon>Acanthomorphata</taxon>
        <taxon>Eupercaria</taxon>
        <taxon>Tetraodontiformes</taxon>
        <taxon>Molidae</taxon>
        <taxon>Mola</taxon>
    </lineage>
</organism>
<dbReference type="GO" id="GO:0010468">
    <property type="term" value="P:regulation of gene expression"/>
    <property type="evidence" value="ECO:0007669"/>
    <property type="project" value="TreeGrafter"/>
</dbReference>
<evidence type="ECO:0000256" key="9">
    <source>
        <dbReference type="ARBA" id="ARBA00022853"/>
    </source>
</evidence>
<evidence type="ECO:0000256" key="14">
    <source>
        <dbReference type="ARBA" id="ARBA00023163"/>
    </source>
</evidence>
<keyword evidence="7" id="KW-0863">Zinc-finger</keyword>
<dbReference type="GO" id="GO:0008270">
    <property type="term" value="F:zinc ion binding"/>
    <property type="evidence" value="ECO:0007669"/>
    <property type="project" value="UniProtKB-KW"/>
</dbReference>
<protein>
    <recommendedName>
        <fullName evidence="4">[histone H3]-trimethyl-L-lysine(9) demethylase</fullName>
        <ecNumber evidence="4">1.14.11.66</ecNumber>
    </recommendedName>
</protein>
<evidence type="ECO:0000256" key="13">
    <source>
        <dbReference type="ARBA" id="ARBA00023015"/>
    </source>
</evidence>
<dbReference type="GO" id="GO:0000785">
    <property type="term" value="C:chromatin"/>
    <property type="evidence" value="ECO:0007669"/>
    <property type="project" value="TreeGrafter"/>
</dbReference>
<dbReference type="GO" id="GO:0140684">
    <property type="term" value="F:histone H3K9me2/H3K9me3 demethylase activity"/>
    <property type="evidence" value="ECO:0007669"/>
    <property type="project" value="UniProtKB-EC"/>
</dbReference>
<keyword evidence="9" id="KW-0156">Chromatin regulator</keyword>
<evidence type="ECO:0000256" key="6">
    <source>
        <dbReference type="ARBA" id="ARBA00022737"/>
    </source>
</evidence>
<proteinExistence type="inferred from homology"/>
<dbReference type="STRING" id="94237.ENSMMOP00000007997"/>
<keyword evidence="19" id="KW-1185">Reference proteome</keyword>
<accession>A0A3Q3W820</accession>
<evidence type="ECO:0000259" key="17">
    <source>
        <dbReference type="PROSITE" id="PS51805"/>
    </source>
</evidence>
<dbReference type="SUPFAM" id="SSF63748">
    <property type="entry name" value="Tudor/PWWP/MBT"/>
    <property type="match status" value="2"/>
</dbReference>
<evidence type="ECO:0000256" key="4">
    <source>
        <dbReference type="ARBA" id="ARBA00012900"/>
    </source>
</evidence>
<keyword evidence="8" id="KW-0862">Zinc</keyword>
<keyword evidence="13" id="KW-0805">Transcription regulation</keyword>
<dbReference type="PROSITE" id="PS51805">
    <property type="entry name" value="EPHD"/>
    <property type="match status" value="1"/>
</dbReference>
<name>A0A3Q3W820_MOLML</name>
<dbReference type="OMA" id="FHTETHL"/>
<evidence type="ECO:0000256" key="8">
    <source>
        <dbReference type="ARBA" id="ARBA00022833"/>
    </source>
</evidence>
<dbReference type="Gene3D" id="2.30.30.140">
    <property type="match status" value="1"/>
</dbReference>
<evidence type="ECO:0000256" key="5">
    <source>
        <dbReference type="ARBA" id="ARBA00022723"/>
    </source>
</evidence>
<comment type="subcellular location">
    <subcellularLocation>
        <location evidence="2">Nucleus</location>
    </subcellularLocation>
</comment>
<keyword evidence="15" id="KW-0539">Nucleus</keyword>
<dbReference type="InterPro" id="IPR040477">
    <property type="entry name" value="KDM4-like_Tudor"/>
</dbReference>
<dbReference type="GO" id="GO:0051864">
    <property type="term" value="F:histone H3K36 demethylase activity"/>
    <property type="evidence" value="ECO:0007669"/>
    <property type="project" value="TreeGrafter"/>
</dbReference>
<keyword evidence="14" id="KW-0804">Transcription</keyword>
<sequence>TAFHPTCAQAAGILMHPDDYPFIVFVTCHRHRTSMQELAVGQRVICKYKNGRYYQSEVVELSPTTFYEVVFDDGSYSDNLFPEDIENRDCVRLGPPAKGDAVQVRWTDGLIYGAKFVTSHTIPMYLVEFEDGSQISVKREDIYTLDENLPKRVKSRMASLFFFFFIKQLSCISGRSFLFLMFCPSLVGGVRHAFRALHAGRRQAELQKAAGH</sequence>